<dbReference type="Pfam" id="PF05043">
    <property type="entry name" value="Mga"/>
    <property type="match status" value="1"/>
</dbReference>
<evidence type="ECO:0000259" key="6">
    <source>
        <dbReference type="PROSITE" id="PS51094"/>
    </source>
</evidence>
<evidence type="ECO:0000256" key="3">
    <source>
        <dbReference type="ARBA" id="ARBA00023015"/>
    </source>
</evidence>
<keyword evidence="4" id="KW-0010">Activator</keyword>
<dbReference type="InterPro" id="IPR013196">
    <property type="entry name" value="HTH_11"/>
</dbReference>
<evidence type="ECO:0000256" key="2">
    <source>
        <dbReference type="ARBA" id="ARBA00022737"/>
    </source>
</evidence>
<dbReference type="InterPro" id="IPR011608">
    <property type="entry name" value="PRD"/>
</dbReference>
<dbReference type="GO" id="GO:0006355">
    <property type="term" value="P:regulation of DNA-templated transcription"/>
    <property type="evidence" value="ECO:0007669"/>
    <property type="project" value="InterPro"/>
</dbReference>
<evidence type="ECO:0000256" key="5">
    <source>
        <dbReference type="ARBA" id="ARBA00023163"/>
    </source>
</evidence>
<dbReference type="InterPro" id="IPR002178">
    <property type="entry name" value="PTS_EIIA_type-2_dom"/>
</dbReference>
<dbReference type="InterPro" id="IPR036388">
    <property type="entry name" value="WH-like_DNA-bd_sf"/>
</dbReference>
<protein>
    <submittedName>
        <fullName evidence="9">PRD domain-containing protein</fullName>
    </submittedName>
</protein>
<evidence type="ECO:0000313" key="10">
    <source>
        <dbReference type="Proteomes" id="UP000215694"/>
    </source>
</evidence>
<keyword evidence="5" id="KW-0804">Transcription</keyword>
<dbReference type="OrthoDB" id="3175596at2"/>
<dbReference type="SUPFAM" id="SSF63520">
    <property type="entry name" value="PTS-regulatory domain, PRD"/>
    <property type="match status" value="1"/>
</dbReference>
<dbReference type="PROSITE" id="PS51094">
    <property type="entry name" value="PTS_EIIA_TYPE_2"/>
    <property type="match status" value="1"/>
</dbReference>
<feature type="domain" description="PTS EIIA type-2" evidence="6">
    <location>
        <begin position="527"/>
        <end position="670"/>
    </location>
</feature>
<organism evidence="9 10">
    <name type="scientific">Romboutsia weinsteinii</name>
    <dbReference type="NCBI Taxonomy" id="2020949"/>
    <lineage>
        <taxon>Bacteria</taxon>
        <taxon>Bacillati</taxon>
        <taxon>Bacillota</taxon>
        <taxon>Clostridia</taxon>
        <taxon>Peptostreptococcales</taxon>
        <taxon>Peptostreptococcaceae</taxon>
        <taxon>Romboutsia</taxon>
    </lineage>
</organism>
<dbReference type="InterPro" id="IPR036095">
    <property type="entry name" value="PTS_EIIB-like_sf"/>
</dbReference>
<evidence type="ECO:0000256" key="4">
    <source>
        <dbReference type="ARBA" id="ARBA00023159"/>
    </source>
</evidence>
<dbReference type="PROSITE" id="PS51372">
    <property type="entry name" value="PRD_2"/>
    <property type="match status" value="1"/>
</dbReference>
<dbReference type="InterPro" id="IPR036390">
    <property type="entry name" value="WH_DNA-bd_sf"/>
</dbReference>
<dbReference type="Pfam" id="PF02302">
    <property type="entry name" value="PTS_IIB"/>
    <property type="match status" value="1"/>
</dbReference>
<dbReference type="Gene3D" id="1.10.10.10">
    <property type="entry name" value="Winged helix-like DNA-binding domain superfamily/Winged helix DNA-binding domain"/>
    <property type="match status" value="2"/>
</dbReference>
<dbReference type="Gene3D" id="3.40.930.10">
    <property type="entry name" value="Mannitol-specific EII, Chain A"/>
    <property type="match status" value="1"/>
</dbReference>
<dbReference type="RefSeq" id="WP_094367086.1">
    <property type="nucleotide sequence ID" value="NZ_NOJY02000012.1"/>
</dbReference>
<evidence type="ECO:0000259" key="7">
    <source>
        <dbReference type="PROSITE" id="PS51099"/>
    </source>
</evidence>
<dbReference type="GO" id="GO:0009401">
    <property type="term" value="P:phosphoenolpyruvate-dependent sugar phosphotransferase system"/>
    <property type="evidence" value="ECO:0007669"/>
    <property type="project" value="InterPro"/>
</dbReference>
<dbReference type="AlphaFoldDB" id="A0A371J4L5"/>
<dbReference type="Gene3D" id="3.40.50.2300">
    <property type="match status" value="1"/>
</dbReference>
<dbReference type="EMBL" id="NOJY02000012">
    <property type="protein sequence ID" value="RDY27616.1"/>
    <property type="molecule type" value="Genomic_DNA"/>
</dbReference>
<keyword evidence="2" id="KW-0677">Repeat</keyword>
<dbReference type="SUPFAM" id="SSF55804">
    <property type="entry name" value="Phoshotransferase/anion transport protein"/>
    <property type="match status" value="1"/>
</dbReference>
<name>A0A371J4L5_9FIRM</name>
<dbReference type="Pfam" id="PF08279">
    <property type="entry name" value="HTH_11"/>
    <property type="match status" value="1"/>
</dbReference>
<dbReference type="InterPro" id="IPR016152">
    <property type="entry name" value="PTrfase/Anion_transptr"/>
</dbReference>
<dbReference type="PANTHER" id="PTHR30185:SF18">
    <property type="entry name" value="TRANSCRIPTIONAL REGULATOR MTLR"/>
    <property type="match status" value="1"/>
</dbReference>
<proteinExistence type="predicted"/>
<dbReference type="PROSITE" id="PS51099">
    <property type="entry name" value="PTS_EIIB_TYPE_2"/>
    <property type="match status" value="1"/>
</dbReference>
<dbReference type="Pfam" id="PF00359">
    <property type="entry name" value="PTS_EIIA_2"/>
    <property type="match status" value="1"/>
</dbReference>
<keyword evidence="1" id="KW-0808">Transferase</keyword>
<reference evidence="9 10" key="1">
    <citation type="journal article" date="2017" name="Genome Announc.">
        <title>Draft Genome Sequence of Romboutsia weinsteinii sp. nov. Strain CCRI-19649(T) Isolated from Surface Water.</title>
        <authorList>
            <person name="Maheux A.F."/>
            <person name="Boudreau D.K."/>
            <person name="Berube E."/>
            <person name="Boissinot M."/>
            <person name="Cantin P."/>
            <person name="Raymond F."/>
            <person name="Corbeil J."/>
            <person name="Omar R.F."/>
            <person name="Bergeron M.G."/>
        </authorList>
    </citation>
    <scope>NUCLEOTIDE SEQUENCE [LARGE SCALE GENOMIC DNA]</scope>
    <source>
        <strain evidence="9 10">CCRI-19649</strain>
    </source>
</reference>
<comment type="caution">
    <text evidence="9">The sequence shown here is derived from an EMBL/GenBank/DDBJ whole genome shotgun (WGS) entry which is preliminary data.</text>
</comment>
<dbReference type="SUPFAM" id="SSF52794">
    <property type="entry name" value="PTS system IIB component-like"/>
    <property type="match status" value="1"/>
</dbReference>
<dbReference type="SUPFAM" id="SSF46785">
    <property type="entry name" value="Winged helix' DNA-binding domain"/>
    <property type="match status" value="1"/>
</dbReference>
<evidence type="ECO:0000313" key="9">
    <source>
        <dbReference type="EMBL" id="RDY27616.1"/>
    </source>
</evidence>
<dbReference type="InterPro" id="IPR013011">
    <property type="entry name" value="PTS_EIIB_2"/>
</dbReference>
<dbReference type="InterPro" id="IPR007737">
    <property type="entry name" value="Mga_HTH"/>
</dbReference>
<dbReference type="PANTHER" id="PTHR30185">
    <property type="entry name" value="CRYPTIC BETA-GLUCOSIDE BGL OPERON ANTITERMINATOR"/>
    <property type="match status" value="1"/>
</dbReference>
<dbReference type="InterPro" id="IPR036634">
    <property type="entry name" value="PRD_sf"/>
</dbReference>
<evidence type="ECO:0000259" key="8">
    <source>
        <dbReference type="PROSITE" id="PS51372"/>
    </source>
</evidence>
<dbReference type="Gene3D" id="1.10.1790.10">
    <property type="entry name" value="PRD domain"/>
    <property type="match status" value="1"/>
</dbReference>
<keyword evidence="10" id="KW-1185">Reference proteome</keyword>
<accession>A0A371J4L5</accession>
<feature type="domain" description="PRD" evidence="8">
    <location>
        <begin position="279"/>
        <end position="386"/>
    </location>
</feature>
<dbReference type="InterPro" id="IPR050661">
    <property type="entry name" value="BglG_antiterminators"/>
</dbReference>
<gene>
    <name evidence="9" type="ORF">CHL78_009120</name>
</gene>
<dbReference type="CDD" id="cd05568">
    <property type="entry name" value="PTS_IIB_bgl_like"/>
    <property type="match status" value="1"/>
</dbReference>
<dbReference type="GO" id="GO:0008982">
    <property type="term" value="F:protein-N(PI)-phosphohistidine-sugar phosphotransferase activity"/>
    <property type="evidence" value="ECO:0007669"/>
    <property type="project" value="InterPro"/>
</dbReference>
<keyword evidence="3" id="KW-0805">Transcription regulation</keyword>
<dbReference type="Proteomes" id="UP000215694">
    <property type="component" value="Unassembled WGS sequence"/>
</dbReference>
<dbReference type="Pfam" id="PF00874">
    <property type="entry name" value="PRD"/>
    <property type="match status" value="1"/>
</dbReference>
<feature type="domain" description="PTS EIIB type-2" evidence="7">
    <location>
        <begin position="390"/>
        <end position="478"/>
    </location>
</feature>
<sequence length="671" mass="78742">MYINKRLEEILKILIKKDYATTQEISKKLNMSRRTTYYDIEKLEHYLRINSVELKNKRTLGYYLSSKDKEEISKLLKYASEDYILSPQERYLKIVIYILTYNDKLTIEKLCNLLQVSRNTVLNDLKDARSYISKYKLKIESDNGYEIKGDLKDRRYLFINLYNDYGYLFKECEFLEEYNVLKETLENISPNVLKERYIDYSLKYLTNMYKHYYKDCESLSFSEDEINFLESLSCNNLAIDILVALRKVLNKDIADSEIYYIQTFIIKDSEIKEFFLKQSIKDKYIYEINMMVKEFEKISCIYIDDYKELTNNIFNHLVPSIFRLRYGVYYPNYIKEEVKNKYKSTFQFTKQIVKNVEEILGCFFNDDELAFISMYFGGYAVKMGVEIKIPKIVIVCNSGMATSQLLKNQIKDLFDLIEIKDILSLDEFNNYDKSYDFAITTVDISKDNGNVIKVNPILNNLDKQNLISQISSTQSKFNLGQQIVRRIMNSVERYSTVTNKDKLREEIENIILSTEEKNEIYKVTLADLLNKNTISLNQEAKDWKDAIKISSRSLVELGVIDESYVKAMIRNIESLGPYIIILENVALPHSKPENGVNRLGISLTTFKEEICFSDSKRHKARVFIVLAPKDKESHLNALISINKMLSNKSNLEKILNASCESEILEIVKQYS</sequence>
<evidence type="ECO:0000256" key="1">
    <source>
        <dbReference type="ARBA" id="ARBA00022679"/>
    </source>
</evidence>
<dbReference type="InterPro" id="IPR003501">
    <property type="entry name" value="PTS_EIIB_2/3"/>
</dbReference>